<feature type="region of interest" description="Disordered" evidence="4">
    <location>
        <begin position="608"/>
        <end position="640"/>
    </location>
</feature>
<dbReference type="Pfam" id="PF16725">
    <property type="entry name" value="Nucleolin_bd"/>
    <property type="match status" value="1"/>
</dbReference>
<evidence type="ECO:0000259" key="5">
    <source>
        <dbReference type="SMART" id="SM00382"/>
    </source>
</evidence>
<dbReference type="EMBL" id="BNCQ01000012">
    <property type="protein sequence ID" value="GIM02517.1"/>
    <property type="molecule type" value="Genomic_DNA"/>
</dbReference>
<evidence type="ECO:0000256" key="1">
    <source>
        <dbReference type="ARBA" id="ARBA00006914"/>
    </source>
</evidence>
<dbReference type="Gene3D" id="1.10.10.2010">
    <property type="match status" value="1"/>
</dbReference>
<accession>A0A8J4LN56</accession>
<dbReference type="InterPro" id="IPR041569">
    <property type="entry name" value="AAA_lid_3"/>
</dbReference>
<dbReference type="Gene3D" id="3.40.50.300">
    <property type="entry name" value="P-loop containing nucleotide triphosphate hydrolases"/>
    <property type="match status" value="2"/>
</dbReference>
<dbReference type="PROSITE" id="PS00674">
    <property type="entry name" value="AAA"/>
    <property type="match status" value="2"/>
</dbReference>
<proteinExistence type="inferred from homology"/>
<dbReference type="GO" id="GO:0016887">
    <property type="term" value="F:ATP hydrolysis activity"/>
    <property type="evidence" value="ECO:0007669"/>
    <property type="project" value="InterPro"/>
</dbReference>
<dbReference type="InterPro" id="IPR050168">
    <property type="entry name" value="AAA_ATPase_domain"/>
</dbReference>
<dbReference type="SMART" id="SM00382">
    <property type="entry name" value="AAA"/>
    <property type="match status" value="2"/>
</dbReference>
<feature type="compositionally biased region" description="Low complexity" evidence="4">
    <location>
        <begin position="608"/>
        <end position="631"/>
    </location>
</feature>
<dbReference type="FunFam" id="1.10.8.60:FF:000185">
    <property type="entry name" value="CBN-MAC-1 protein"/>
    <property type="match status" value="1"/>
</dbReference>
<dbReference type="Pfam" id="PF00004">
    <property type="entry name" value="AAA"/>
    <property type="match status" value="2"/>
</dbReference>
<dbReference type="InterPro" id="IPR038100">
    <property type="entry name" value="NLV2_N_sf"/>
</dbReference>
<keyword evidence="2" id="KW-0547">Nucleotide-binding</keyword>
<evidence type="ECO:0000256" key="2">
    <source>
        <dbReference type="ARBA" id="ARBA00022741"/>
    </source>
</evidence>
<feature type="compositionally biased region" description="Low complexity" evidence="4">
    <location>
        <begin position="109"/>
        <end position="128"/>
    </location>
</feature>
<protein>
    <recommendedName>
        <fullName evidence="5">AAA+ ATPase domain-containing protein</fullName>
    </recommendedName>
</protein>
<dbReference type="AlphaFoldDB" id="A0A8J4LN56"/>
<dbReference type="GO" id="GO:0003723">
    <property type="term" value="F:RNA binding"/>
    <property type="evidence" value="ECO:0007669"/>
    <property type="project" value="TreeGrafter"/>
</dbReference>
<dbReference type="SUPFAM" id="SSF52540">
    <property type="entry name" value="P-loop containing nucleoside triphosphate hydrolases"/>
    <property type="match status" value="2"/>
</dbReference>
<dbReference type="GO" id="GO:1990275">
    <property type="term" value="F:preribosome binding"/>
    <property type="evidence" value="ECO:0007669"/>
    <property type="project" value="TreeGrafter"/>
</dbReference>
<dbReference type="FunFam" id="3.40.50.300:FF:000149">
    <property type="entry name" value="Nuclear valosin-containing protein-like"/>
    <property type="match status" value="1"/>
</dbReference>
<dbReference type="Proteomes" id="UP000722791">
    <property type="component" value="Unassembled WGS sequence"/>
</dbReference>
<dbReference type="InterPro" id="IPR003959">
    <property type="entry name" value="ATPase_AAA_core"/>
</dbReference>
<comment type="similarity">
    <text evidence="1">Belongs to the AAA ATPase family.</text>
</comment>
<gene>
    <name evidence="6" type="ORF">Vretimale_7340</name>
</gene>
<feature type="region of interest" description="Disordered" evidence="4">
    <location>
        <begin position="109"/>
        <end position="213"/>
    </location>
</feature>
<dbReference type="InterPro" id="IPR003960">
    <property type="entry name" value="ATPase_AAA_CS"/>
</dbReference>
<dbReference type="GO" id="GO:0005524">
    <property type="term" value="F:ATP binding"/>
    <property type="evidence" value="ECO:0007669"/>
    <property type="project" value="UniProtKB-KW"/>
</dbReference>
<evidence type="ECO:0000313" key="6">
    <source>
        <dbReference type="EMBL" id="GIM02517.1"/>
    </source>
</evidence>
<evidence type="ECO:0000313" key="7">
    <source>
        <dbReference type="Proteomes" id="UP000722791"/>
    </source>
</evidence>
<dbReference type="GO" id="GO:0005634">
    <property type="term" value="C:nucleus"/>
    <property type="evidence" value="ECO:0007669"/>
    <property type="project" value="TreeGrafter"/>
</dbReference>
<feature type="domain" description="AAA+ ATPase" evidence="5">
    <location>
        <begin position="852"/>
        <end position="988"/>
    </location>
</feature>
<feature type="compositionally biased region" description="Acidic residues" evidence="4">
    <location>
        <begin position="1206"/>
        <end position="1218"/>
    </location>
</feature>
<evidence type="ECO:0000256" key="4">
    <source>
        <dbReference type="SAM" id="MobiDB-lite"/>
    </source>
</evidence>
<dbReference type="InterPro" id="IPR031996">
    <property type="entry name" value="NVL2_nucleolin-bd"/>
</dbReference>
<organism evidence="6 7">
    <name type="scientific">Volvox reticuliferus</name>
    <dbReference type="NCBI Taxonomy" id="1737510"/>
    <lineage>
        <taxon>Eukaryota</taxon>
        <taxon>Viridiplantae</taxon>
        <taxon>Chlorophyta</taxon>
        <taxon>core chlorophytes</taxon>
        <taxon>Chlorophyceae</taxon>
        <taxon>CS clade</taxon>
        <taxon>Chlamydomonadales</taxon>
        <taxon>Volvocaceae</taxon>
        <taxon>Volvox</taxon>
    </lineage>
</organism>
<dbReference type="GO" id="GO:0042254">
    <property type="term" value="P:ribosome biogenesis"/>
    <property type="evidence" value="ECO:0007669"/>
    <property type="project" value="TreeGrafter"/>
</dbReference>
<dbReference type="InterPro" id="IPR027417">
    <property type="entry name" value="P-loop_NTPase"/>
</dbReference>
<dbReference type="PANTHER" id="PTHR23077:SF171">
    <property type="entry name" value="NUCLEAR VALOSIN-CONTAINING PROTEIN-LIKE"/>
    <property type="match status" value="1"/>
</dbReference>
<reference evidence="6" key="1">
    <citation type="journal article" date="2021" name="Proc. Natl. Acad. Sci. U.S.A.">
        <title>Three genomes in the algal genus Volvox reveal the fate of a haploid sex-determining region after a transition to homothallism.</title>
        <authorList>
            <person name="Yamamoto K."/>
            <person name="Hamaji T."/>
            <person name="Kawai-Toyooka H."/>
            <person name="Matsuzaki R."/>
            <person name="Takahashi F."/>
            <person name="Nishimura Y."/>
            <person name="Kawachi M."/>
            <person name="Noguchi H."/>
            <person name="Minakuchi Y."/>
            <person name="Umen J.G."/>
            <person name="Toyoda A."/>
            <person name="Nozaki H."/>
        </authorList>
    </citation>
    <scope>NUCLEOTIDE SEQUENCE</scope>
    <source>
        <strain evidence="6">NIES-3785</strain>
    </source>
</reference>
<keyword evidence="3" id="KW-0067">ATP-binding</keyword>
<feature type="compositionally biased region" description="Gly residues" evidence="4">
    <location>
        <begin position="137"/>
        <end position="149"/>
    </location>
</feature>
<feature type="non-terminal residue" evidence="6">
    <location>
        <position position="1"/>
    </location>
</feature>
<dbReference type="Gene3D" id="1.10.8.60">
    <property type="match status" value="2"/>
</dbReference>
<feature type="region of interest" description="Disordered" evidence="4">
    <location>
        <begin position="397"/>
        <end position="422"/>
    </location>
</feature>
<dbReference type="PANTHER" id="PTHR23077">
    <property type="entry name" value="AAA-FAMILY ATPASE"/>
    <property type="match status" value="1"/>
</dbReference>
<feature type="domain" description="AAA+ ATPase" evidence="5">
    <location>
        <begin position="495"/>
        <end position="674"/>
    </location>
</feature>
<sequence>SMKKKQGICKRPLSKGPGAGLLLDRLLIPRIEQYGLNNNYSDVDGVIEYLRRTYREYQRRQLGPFRTMVTRAIGTLQRKGGIAKPELQLQTLEAQHLARVARTGVGVANLSSSSGSSLNDGESSGGSTSDDERDGSSSGGGSGDGGGDGTATARSARGAIDSRVETSASTKRKRARCFGSGVGPQFDPVSELCHGSGTSDDDSSSDPDLEPEQAKQIAAAALPAAASHMNNSLLNMYARTATPIGPVHEPGSAAGAGVGIIQRASSPPPFASPEIIAAAAARALAKERAERKESAARIAGRSSGTDLGASGRAAADPDGPSTSGRHAASARATVVHTMEAIAPTADSMRTAAPVMLTATGSQAAVATAAVVVAAASRSQGEGYRTQIMEPLPPTLMALAQPPPQPQPQSQAQPSQVKSAAKRARRLTALGGSGGAGGGLGFGGVGGGGSCSAVTMAKPVSYGDLGGIEEVLSDIRELIEYPLKHPEVYAWLGVEPPRGVLLHGPPGCGKTALANAIANECGVPFLRVSAPEIVSGMSGESEAKLRQLFGEARDLAPCIVFIDEIDAIFPKRETAQREMERRIVAQMLTCMDDLSTAVMAQPSMEAVAAAAPPGAPHSSSGDGNSGAAAGAAPYQTSPPPPHVVVIGATNRPDALDPALRRAGRFDREIALGIPTEAARVKILQVISRRLRLEGNFDFRAVAKRTPGFVGADLAALTKEAAAVAVTRIFAQLAAAEAAAHAAAASAQLLAAEGAIVAGMETGLAPAVAPARLHRLGGGPLGPAELEGLAITMADFEAALPKVQPSVRREGFTTTPDVTWDDVGALAEVREELSFAITEPIRNPECFEALGLPAATGVLLYGPPGCGKTLVAKAVANESGANFISIKGPELLNKYVGESERAVRQLFARARAAHPCVLFFDEMDALAPRRGTDNNQAAERVVNQLLTEMDGVDSRQGIFMVAATNRPDMIDPALLRPGRLDKVLYVPLPPPGDRAAILRALVRRTPLELGVDLDAVAIDARCDGFSGADMAALVREAAVAALKESMAGGPAAPSPRVGIRHFEVALRRVQPSVNRKDRKAYEALRLRLRSTRAHMQPDADSRPVIGTGHCVDGREVGDGGIIPGGSRDDGDALLLEDAAADVVTAAADAGAANHAPAIMGSGVGSSVAVSMDDQDEERNITAVIHATVKTSTSPIGIALWPKPGQNEADGEGEGDVMETT</sequence>
<name>A0A8J4LN56_9CHLO</name>
<feature type="compositionally biased region" description="Acidic residues" evidence="4">
    <location>
        <begin position="199"/>
        <end position="211"/>
    </location>
</feature>
<comment type="caution">
    <text evidence="6">The sequence shown here is derived from an EMBL/GenBank/DDBJ whole genome shotgun (WGS) entry which is preliminary data.</text>
</comment>
<dbReference type="Pfam" id="PF17862">
    <property type="entry name" value="AAA_lid_3"/>
    <property type="match status" value="2"/>
</dbReference>
<feature type="region of interest" description="Disordered" evidence="4">
    <location>
        <begin position="1199"/>
        <end position="1218"/>
    </location>
</feature>
<feature type="region of interest" description="Disordered" evidence="4">
    <location>
        <begin position="292"/>
        <end position="331"/>
    </location>
</feature>
<evidence type="ECO:0000256" key="3">
    <source>
        <dbReference type="ARBA" id="ARBA00022840"/>
    </source>
</evidence>
<dbReference type="InterPro" id="IPR003593">
    <property type="entry name" value="AAA+_ATPase"/>
</dbReference>